<gene>
    <name evidence="2" type="ORF">B0J11DRAFT_517009</name>
</gene>
<reference evidence="2" key="1">
    <citation type="journal article" date="2021" name="Nat. Commun.">
        <title>Genetic determinants of endophytism in the Arabidopsis root mycobiome.</title>
        <authorList>
            <person name="Mesny F."/>
            <person name="Miyauchi S."/>
            <person name="Thiergart T."/>
            <person name="Pickel B."/>
            <person name="Atanasova L."/>
            <person name="Karlsson M."/>
            <person name="Huettel B."/>
            <person name="Barry K.W."/>
            <person name="Haridas S."/>
            <person name="Chen C."/>
            <person name="Bauer D."/>
            <person name="Andreopoulos W."/>
            <person name="Pangilinan J."/>
            <person name="LaButti K."/>
            <person name="Riley R."/>
            <person name="Lipzen A."/>
            <person name="Clum A."/>
            <person name="Drula E."/>
            <person name="Henrissat B."/>
            <person name="Kohler A."/>
            <person name="Grigoriev I.V."/>
            <person name="Martin F.M."/>
            <person name="Hacquard S."/>
        </authorList>
    </citation>
    <scope>NUCLEOTIDE SEQUENCE</scope>
    <source>
        <strain evidence="2">MPI-CAGE-CH-0243</strain>
    </source>
</reference>
<evidence type="ECO:0000313" key="3">
    <source>
        <dbReference type="Proteomes" id="UP000700596"/>
    </source>
</evidence>
<keyword evidence="3" id="KW-1185">Reference proteome</keyword>
<name>A0A9P9EJW8_9PLEO</name>
<feature type="region of interest" description="Disordered" evidence="1">
    <location>
        <begin position="102"/>
        <end position="145"/>
    </location>
</feature>
<accession>A0A9P9EJW8</accession>
<dbReference type="OrthoDB" id="3801434at2759"/>
<organism evidence="2 3">
    <name type="scientific">Dendryphion nanum</name>
    <dbReference type="NCBI Taxonomy" id="256645"/>
    <lineage>
        <taxon>Eukaryota</taxon>
        <taxon>Fungi</taxon>
        <taxon>Dikarya</taxon>
        <taxon>Ascomycota</taxon>
        <taxon>Pezizomycotina</taxon>
        <taxon>Dothideomycetes</taxon>
        <taxon>Pleosporomycetidae</taxon>
        <taxon>Pleosporales</taxon>
        <taxon>Torulaceae</taxon>
        <taxon>Dendryphion</taxon>
    </lineage>
</organism>
<dbReference type="AlphaFoldDB" id="A0A9P9EJW8"/>
<evidence type="ECO:0000256" key="1">
    <source>
        <dbReference type="SAM" id="MobiDB-lite"/>
    </source>
</evidence>
<evidence type="ECO:0000313" key="2">
    <source>
        <dbReference type="EMBL" id="KAH7139530.1"/>
    </source>
</evidence>
<comment type="caution">
    <text evidence="2">The sequence shown here is derived from an EMBL/GenBank/DDBJ whole genome shotgun (WGS) entry which is preliminary data.</text>
</comment>
<feature type="compositionally biased region" description="Acidic residues" evidence="1">
    <location>
        <begin position="303"/>
        <end position="317"/>
    </location>
</feature>
<feature type="region of interest" description="Disordered" evidence="1">
    <location>
        <begin position="300"/>
        <end position="331"/>
    </location>
</feature>
<sequence>MVPTYEFPGTWSRAAEDSSRAAKSVASASVSYYRAVTASGISTASMSVGGALASTVNRGALNAAYYAVQSAGTDRSRLPRFVNHWLEKKDDVDVAKIRAKEAEEERTRRKFEQGVNNQQESSRGSSRHRGSTVTDRRSRIDSTPDSLRSIPIERFREDNVARGLIPPCNTDMCYVNSGYHKKEQDNEEGFIGQTLRGVSLKPPLKNSGGSEGHVEASVVSSSRNITHNPSNASLTPSPLRNVRGRHVEYESDARGSTIEEHLRTPTHAARMFNNLETPAEVRRQLNEPLEIINQIRHSRVVEEAQEPVEEDGNEDESGLFVVDLGSEDNSD</sequence>
<feature type="compositionally biased region" description="Basic and acidic residues" evidence="1">
    <location>
        <begin position="102"/>
        <end position="112"/>
    </location>
</feature>
<protein>
    <submittedName>
        <fullName evidence="2">Uncharacterized protein</fullName>
    </submittedName>
</protein>
<dbReference type="EMBL" id="JAGMWT010000001">
    <property type="protein sequence ID" value="KAH7139530.1"/>
    <property type="molecule type" value="Genomic_DNA"/>
</dbReference>
<dbReference type="Proteomes" id="UP000700596">
    <property type="component" value="Unassembled WGS sequence"/>
</dbReference>
<proteinExistence type="predicted"/>